<organism evidence="2 3">
    <name type="scientific">Carnegiea gigantea</name>
    <dbReference type="NCBI Taxonomy" id="171969"/>
    <lineage>
        <taxon>Eukaryota</taxon>
        <taxon>Viridiplantae</taxon>
        <taxon>Streptophyta</taxon>
        <taxon>Embryophyta</taxon>
        <taxon>Tracheophyta</taxon>
        <taxon>Spermatophyta</taxon>
        <taxon>Magnoliopsida</taxon>
        <taxon>eudicotyledons</taxon>
        <taxon>Gunneridae</taxon>
        <taxon>Pentapetalae</taxon>
        <taxon>Caryophyllales</taxon>
        <taxon>Cactineae</taxon>
        <taxon>Cactaceae</taxon>
        <taxon>Cactoideae</taxon>
        <taxon>Echinocereeae</taxon>
        <taxon>Carnegiea</taxon>
    </lineage>
</organism>
<keyword evidence="1" id="KW-1133">Transmembrane helix</keyword>
<reference evidence="2" key="1">
    <citation type="submission" date="2022-04" db="EMBL/GenBank/DDBJ databases">
        <title>Carnegiea gigantea Genome sequencing and assembly v2.</title>
        <authorList>
            <person name="Copetti D."/>
            <person name="Sanderson M.J."/>
            <person name="Burquez A."/>
            <person name="Wojciechowski M.F."/>
        </authorList>
    </citation>
    <scope>NUCLEOTIDE SEQUENCE</scope>
    <source>
        <strain evidence="2">SGP5-SGP5p</strain>
        <tissue evidence="2">Aerial part</tissue>
    </source>
</reference>
<comment type="caution">
    <text evidence="2">The sequence shown here is derived from an EMBL/GenBank/DDBJ whole genome shotgun (WGS) entry which is preliminary data.</text>
</comment>
<evidence type="ECO:0000313" key="3">
    <source>
        <dbReference type="Proteomes" id="UP001153076"/>
    </source>
</evidence>
<keyword evidence="1" id="KW-0812">Transmembrane</keyword>
<gene>
    <name evidence="2" type="ORF">Cgig2_012393</name>
</gene>
<evidence type="ECO:0000313" key="2">
    <source>
        <dbReference type="EMBL" id="KAJ8428101.1"/>
    </source>
</evidence>
<name>A0A9Q1GZ89_9CARY</name>
<proteinExistence type="predicted"/>
<dbReference type="EMBL" id="JAKOGI010001051">
    <property type="protein sequence ID" value="KAJ8428101.1"/>
    <property type="molecule type" value="Genomic_DNA"/>
</dbReference>
<sequence length="209" mass="23396">MKKPLDPGGSCLLPALKLCSWQFPTHPTQLQYGSFSASRKMLNFDSAECKTEDFEIILPASVSSRDLRYTVTLQFETDTMMVIAQAQTRPIVVSIPASFSINGNQVQMVDSTAKDGAGSSCFRITCLVNFLLSIQTFSDLLILLQKDYTQLRWAYDYTKSTPGGPVRDGIVTVMILFYLLQYMVVLWIGVLFEVDSMLYLYCLLCCGCP</sequence>
<keyword evidence="3" id="KW-1185">Reference proteome</keyword>
<protein>
    <submittedName>
        <fullName evidence="2">Uncharacterized protein</fullName>
    </submittedName>
</protein>
<feature type="transmembrane region" description="Helical" evidence="1">
    <location>
        <begin position="169"/>
        <end position="190"/>
    </location>
</feature>
<evidence type="ECO:0000256" key="1">
    <source>
        <dbReference type="SAM" id="Phobius"/>
    </source>
</evidence>
<dbReference type="AlphaFoldDB" id="A0A9Q1GZ89"/>
<accession>A0A9Q1GZ89</accession>
<keyword evidence="1" id="KW-0472">Membrane</keyword>
<dbReference type="Proteomes" id="UP001153076">
    <property type="component" value="Unassembled WGS sequence"/>
</dbReference>